<keyword evidence="8 12" id="KW-1133">Transmembrane helix</keyword>
<comment type="subcellular location">
    <subcellularLocation>
        <location evidence="1">Endoplasmic reticulum membrane</location>
        <topology evidence="1">Single-pass membrane protein</topology>
        <orientation evidence="1">Cytoplasmic side</orientation>
    </subcellularLocation>
</comment>
<evidence type="ECO:0000256" key="1">
    <source>
        <dbReference type="ARBA" id="ARBA00004131"/>
    </source>
</evidence>
<feature type="domain" description="Cytochrome b5 heme-binding" evidence="13">
    <location>
        <begin position="5"/>
        <end position="58"/>
    </location>
</feature>
<keyword evidence="4 12" id="KW-0812">Transmembrane</keyword>
<evidence type="ECO:0000313" key="14">
    <source>
        <dbReference type="EMBL" id="GFH31869.1"/>
    </source>
</evidence>
<keyword evidence="7" id="KW-0249">Electron transport</keyword>
<gene>
    <name evidence="14" type="ORF">HaLaN_30990</name>
</gene>
<evidence type="ECO:0000256" key="10">
    <source>
        <dbReference type="ARBA" id="ARBA00023136"/>
    </source>
</evidence>
<keyword evidence="15" id="KW-1185">Reference proteome</keyword>
<evidence type="ECO:0000256" key="7">
    <source>
        <dbReference type="ARBA" id="ARBA00022982"/>
    </source>
</evidence>
<dbReference type="InterPro" id="IPR050668">
    <property type="entry name" value="Cytochrome_b5"/>
</dbReference>
<dbReference type="SMART" id="SM01117">
    <property type="entry name" value="Cyt-b5"/>
    <property type="match status" value="1"/>
</dbReference>
<comment type="caution">
    <text evidence="14">The sequence shown here is derived from an EMBL/GenBank/DDBJ whole genome shotgun (WGS) entry which is preliminary data.</text>
</comment>
<dbReference type="PANTHER" id="PTHR19359:SF129">
    <property type="entry name" value="CYTOCHROME B5 ISOFORM B"/>
    <property type="match status" value="1"/>
</dbReference>
<organism evidence="14 15">
    <name type="scientific">Haematococcus lacustris</name>
    <name type="common">Green alga</name>
    <name type="synonym">Haematococcus pluvialis</name>
    <dbReference type="NCBI Taxonomy" id="44745"/>
    <lineage>
        <taxon>Eukaryota</taxon>
        <taxon>Viridiplantae</taxon>
        <taxon>Chlorophyta</taxon>
        <taxon>core chlorophytes</taxon>
        <taxon>Chlorophyceae</taxon>
        <taxon>CS clade</taxon>
        <taxon>Chlamydomonadales</taxon>
        <taxon>Haematococcaceae</taxon>
        <taxon>Haematococcus</taxon>
    </lineage>
</organism>
<evidence type="ECO:0000259" key="13">
    <source>
        <dbReference type="PROSITE" id="PS50255"/>
    </source>
</evidence>
<dbReference type="PROSITE" id="PS00191">
    <property type="entry name" value="CYTOCHROME_B5_1"/>
    <property type="match status" value="1"/>
</dbReference>
<dbReference type="Pfam" id="PF00173">
    <property type="entry name" value="Cyt-b5"/>
    <property type="match status" value="1"/>
</dbReference>
<dbReference type="AlphaFoldDB" id="A0A6A0AG23"/>
<evidence type="ECO:0000256" key="4">
    <source>
        <dbReference type="ARBA" id="ARBA00022692"/>
    </source>
</evidence>
<proteinExistence type="inferred from homology"/>
<keyword evidence="2" id="KW-0813">Transport</keyword>
<evidence type="ECO:0000256" key="12">
    <source>
        <dbReference type="RuleBase" id="RU362121"/>
    </source>
</evidence>
<feature type="transmembrane region" description="Helical" evidence="12">
    <location>
        <begin position="84"/>
        <end position="103"/>
    </location>
</feature>
<evidence type="ECO:0000256" key="11">
    <source>
        <dbReference type="ARBA" id="ARBA00038168"/>
    </source>
</evidence>
<keyword evidence="10 12" id="KW-0472">Membrane</keyword>
<keyword evidence="5 12" id="KW-0479">Metal-binding</keyword>
<dbReference type="PANTHER" id="PTHR19359">
    <property type="entry name" value="CYTOCHROME B5"/>
    <property type="match status" value="1"/>
</dbReference>
<dbReference type="Proteomes" id="UP000485058">
    <property type="component" value="Unassembled WGS sequence"/>
</dbReference>
<keyword evidence="6" id="KW-0256">Endoplasmic reticulum</keyword>
<evidence type="ECO:0000256" key="5">
    <source>
        <dbReference type="ARBA" id="ARBA00022723"/>
    </source>
</evidence>
<evidence type="ECO:0000256" key="6">
    <source>
        <dbReference type="ARBA" id="ARBA00022824"/>
    </source>
</evidence>
<accession>A0A6A0AG23</accession>
<dbReference type="PROSITE" id="PS50255">
    <property type="entry name" value="CYTOCHROME_B5_2"/>
    <property type="match status" value="1"/>
</dbReference>
<dbReference type="GO" id="GO:0005789">
    <property type="term" value="C:endoplasmic reticulum membrane"/>
    <property type="evidence" value="ECO:0007669"/>
    <property type="project" value="UniProtKB-SubCell"/>
</dbReference>
<evidence type="ECO:0000313" key="15">
    <source>
        <dbReference type="Proteomes" id="UP000485058"/>
    </source>
</evidence>
<dbReference type="InterPro" id="IPR036400">
    <property type="entry name" value="Cyt_B5-like_heme/steroid_sf"/>
</dbReference>
<evidence type="ECO:0000256" key="3">
    <source>
        <dbReference type="ARBA" id="ARBA00022617"/>
    </source>
</evidence>
<dbReference type="GO" id="GO:0020037">
    <property type="term" value="F:heme binding"/>
    <property type="evidence" value="ECO:0007669"/>
    <property type="project" value="UniProtKB-UniRule"/>
</dbReference>
<keyword evidence="9 12" id="KW-0408">Iron</keyword>
<dbReference type="InterPro" id="IPR018506">
    <property type="entry name" value="Cyt_B5_heme-BS"/>
</dbReference>
<keyword evidence="3 12" id="KW-0349">Heme</keyword>
<evidence type="ECO:0000256" key="8">
    <source>
        <dbReference type="ARBA" id="ARBA00022989"/>
    </source>
</evidence>
<protein>
    <submittedName>
        <fullName evidence="14">Cytochrome b5 heme-binding domain-containing protein</fullName>
    </submittedName>
</protein>
<dbReference type="GO" id="GO:0046872">
    <property type="term" value="F:metal ion binding"/>
    <property type="evidence" value="ECO:0007669"/>
    <property type="project" value="UniProtKB-UniRule"/>
</dbReference>
<sequence>MVEEKPLYTVEDLSKHTSDKSCWLAIRGKVYDVTEFLEEHPGGYDIILTSTGTRAEDEAAVKKRAEKEAAVPPPKPVSSTMRTVNVLLPVALLAVAVGLNYYLSTRPASS</sequence>
<dbReference type="EMBL" id="BLLF01006017">
    <property type="protein sequence ID" value="GFH31869.1"/>
    <property type="molecule type" value="Genomic_DNA"/>
</dbReference>
<evidence type="ECO:0000256" key="9">
    <source>
        <dbReference type="ARBA" id="ARBA00023004"/>
    </source>
</evidence>
<dbReference type="SUPFAM" id="SSF55856">
    <property type="entry name" value="Cytochrome b5-like heme/steroid binding domain"/>
    <property type="match status" value="1"/>
</dbReference>
<dbReference type="PRINTS" id="PR00363">
    <property type="entry name" value="CYTOCHROMEB5"/>
</dbReference>
<dbReference type="InterPro" id="IPR001199">
    <property type="entry name" value="Cyt_B5-like_heme/steroid-bd"/>
</dbReference>
<comment type="similarity">
    <text evidence="11 12">Belongs to the cytochrome b5 family.</text>
</comment>
<reference evidence="14 15" key="1">
    <citation type="submission" date="2020-02" db="EMBL/GenBank/DDBJ databases">
        <title>Draft genome sequence of Haematococcus lacustris strain NIES-144.</title>
        <authorList>
            <person name="Morimoto D."/>
            <person name="Nakagawa S."/>
            <person name="Yoshida T."/>
            <person name="Sawayama S."/>
        </authorList>
    </citation>
    <scope>NUCLEOTIDE SEQUENCE [LARGE SCALE GENOMIC DNA]</scope>
    <source>
        <strain evidence="14 15">NIES-144</strain>
    </source>
</reference>
<dbReference type="Gene3D" id="3.10.120.10">
    <property type="entry name" value="Cytochrome b5-like heme/steroid binding domain"/>
    <property type="match status" value="1"/>
</dbReference>
<name>A0A6A0AG23_HAELA</name>
<evidence type="ECO:0000256" key="2">
    <source>
        <dbReference type="ARBA" id="ARBA00022448"/>
    </source>
</evidence>